<proteinExistence type="predicted"/>
<evidence type="ECO:0000313" key="1">
    <source>
        <dbReference type="EMBL" id="CFQ94479.1"/>
    </source>
</evidence>
<name>A0AAI9EM88_YERFR</name>
<reference evidence="1 2" key="1">
    <citation type="submission" date="2015-03" db="EMBL/GenBank/DDBJ databases">
        <authorList>
            <consortium name="Pathogen Informatics"/>
            <person name="Murphy D."/>
        </authorList>
    </citation>
    <scope>NUCLEOTIDE SEQUENCE [LARGE SCALE GENOMIC DNA]</scope>
    <source>
        <strain evidence="1 2">3400/83</strain>
    </source>
</reference>
<dbReference type="EMBL" id="CGCB01000005">
    <property type="protein sequence ID" value="CFQ94479.1"/>
    <property type="molecule type" value="Genomic_DNA"/>
</dbReference>
<sequence length="57" mass="6925">MLGYQYLRQERDIFNYYIFNANKFYTHTFLVTLKTCQSRDGDVRKIIKRVSLNVKSQ</sequence>
<evidence type="ECO:0000313" key="2">
    <source>
        <dbReference type="Proteomes" id="UP000046784"/>
    </source>
</evidence>
<comment type="caution">
    <text evidence="1">The sequence shown here is derived from an EMBL/GenBank/DDBJ whole genome shotgun (WGS) entry which is preliminary data.</text>
</comment>
<dbReference type="Proteomes" id="UP000046784">
    <property type="component" value="Unassembled WGS sequence"/>
</dbReference>
<accession>A0AAI9EM88</accession>
<organism evidence="1 2">
    <name type="scientific">Yersinia frederiksenii</name>
    <dbReference type="NCBI Taxonomy" id="29484"/>
    <lineage>
        <taxon>Bacteria</taxon>
        <taxon>Pseudomonadati</taxon>
        <taxon>Pseudomonadota</taxon>
        <taxon>Gammaproteobacteria</taxon>
        <taxon>Enterobacterales</taxon>
        <taxon>Yersiniaceae</taxon>
        <taxon>Yersinia</taxon>
    </lineage>
</organism>
<gene>
    <name evidence="1" type="ORF">ERS008524_01281</name>
</gene>
<protein>
    <submittedName>
        <fullName evidence="1">Uncharacterized protein</fullName>
    </submittedName>
</protein>
<dbReference type="AlphaFoldDB" id="A0AAI9EM88"/>